<dbReference type="InterPro" id="IPR005046">
    <property type="entry name" value="DUF285"/>
</dbReference>
<proteinExistence type="predicted"/>
<keyword evidence="2" id="KW-0378">Hydrolase</keyword>
<organism evidence="2">
    <name type="scientific">uncultured Sulfurovum sp</name>
    <dbReference type="NCBI Taxonomy" id="269237"/>
    <lineage>
        <taxon>Bacteria</taxon>
        <taxon>Pseudomonadati</taxon>
        <taxon>Campylobacterota</taxon>
        <taxon>Epsilonproteobacteria</taxon>
        <taxon>Campylobacterales</taxon>
        <taxon>Sulfurovaceae</taxon>
        <taxon>Sulfurovum</taxon>
        <taxon>environmental samples</taxon>
    </lineage>
</organism>
<dbReference type="Pfam" id="PF03382">
    <property type="entry name" value="DUF285"/>
    <property type="match status" value="3"/>
</dbReference>
<evidence type="ECO:0000313" key="2">
    <source>
        <dbReference type="EMBL" id="CAA6820263.1"/>
    </source>
</evidence>
<dbReference type="NCBIfam" id="TIGR02167">
    <property type="entry name" value="Liste_lipo_26"/>
    <property type="match status" value="4"/>
</dbReference>
<keyword evidence="2" id="KW-0326">Glycosidase</keyword>
<reference evidence="2" key="1">
    <citation type="submission" date="2020-01" db="EMBL/GenBank/DDBJ databases">
        <authorList>
            <person name="Meier V. D."/>
            <person name="Meier V D."/>
        </authorList>
    </citation>
    <scope>NUCLEOTIDE SEQUENCE</scope>
    <source>
        <strain evidence="2">HLG_WM_MAG_01</strain>
    </source>
</reference>
<dbReference type="EC" id="3.2.1.14" evidence="2"/>
<dbReference type="AlphaFoldDB" id="A0A6S6TVL5"/>
<feature type="signal peptide" evidence="1">
    <location>
        <begin position="1"/>
        <end position="21"/>
    </location>
</feature>
<accession>A0A6S6TVL5</accession>
<feature type="chain" id="PRO_5027590484" evidence="1">
    <location>
        <begin position="22"/>
        <end position="637"/>
    </location>
</feature>
<dbReference type="EMBL" id="CACVAS010000107">
    <property type="protein sequence ID" value="CAA6820263.1"/>
    <property type="molecule type" value="Genomic_DNA"/>
</dbReference>
<keyword evidence="1" id="KW-0732">Signal</keyword>
<dbReference type="InterPro" id="IPR011889">
    <property type="entry name" value="Liste_lipo_26"/>
</dbReference>
<dbReference type="GO" id="GO:0008843">
    <property type="term" value="F:endochitinase activity"/>
    <property type="evidence" value="ECO:0007669"/>
    <property type="project" value="UniProtKB-EC"/>
</dbReference>
<protein>
    <submittedName>
        <fullName evidence="2">Chitinase (EC)</fullName>
        <ecNumber evidence="2">3.2.1.14</ecNumber>
    </submittedName>
</protein>
<evidence type="ECO:0000256" key="1">
    <source>
        <dbReference type="SAM" id="SignalP"/>
    </source>
</evidence>
<sequence length="637" mass="71259">MQKIFRLILLFTTFLSLHLQANFNFSNCSGSGTFEQQIVHYDGDYENAATVGTIPEGIEGLRIELVSDKDVDIRLYGENDDKIVHWPYGLHYEFMQTKKPYNDVNVTYSGYNGVNGKKGHEFIEVDGTTPTSMTMKAFGYQAGYAVVNYSWSGKVGCTESNTSGTGSFTQTLEQNVTSLVGTIPPDVDNVKINLSSDTDLDIQLYGADGTAIASWKPTGLLSGPTKQSLMYKDMNITWSGYNGVNGEEGHEYITITPKTTEMLVMKVYGYEAGTADVRYSWGNDTTSTLDYAIILAYAEDSSNTLPSIQNYLNIGISNVTITPNNIQEVNDAIANSNVEDIDTFTELLAVFASTSACLSREALDVMIDNEENLTEVNTECITDMSELFKGNFSFNQNINNWDVSNVIDMSEMFLHAVSFNQDIGDWIVSNVTDMSSMFAAYGGDGINPFNHNISNWDVSNVTDMSSMFAYAVAFNQNIGNWNVSNVINMQKMFIGARNFNQYIGAWDVSNVINMSQMFSIHPQDKVSSYNQDMGDWNVSNVTDMSQMFQGSFTFNQNIVNWDVSNVTDMRNMFANTRDFNQYVGGWNVSNVTDMARMFAYADNFNQNISNWNVSNVIYYYKFSIDSPLTVINTPHFD</sequence>
<gene>
    <name evidence="2" type="ORF">HELGO_WM637</name>
</gene>
<name>A0A6S6TVL5_9BACT</name>